<name>A0ABX4HWD9_9GAMM</name>
<organism evidence="8 9">
    <name type="scientific">Microbulbifer flavimaris</name>
    <dbReference type="NCBI Taxonomy" id="1781068"/>
    <lineage>
        <taxon>Bacteria</taxon>
        <taxon>Pseudomonadati</taxon>
        <taxon>Pseudomonadota</taxon>
        <taxon>Gammaproteobacteria</taxon>
        <taxon>Cellvibrionales</taxon>
        <taxon>Microbulbiferaceae</taxon>
        <taxon>Microbulbifer</taxon>
    </lineage>
</organism>
<keyword evidence="5" id="KW-1003">Cell membrane</keyword>
<keyword evidence="9" id="KW-1185">Reference proteome</keyword>
<keyword evidence="5" id="KW-1278">Translocase</keyword>
<gene>
    <name evidence="5" type="primary">nuoN</name>
    <name evidence="8" type="ORF">AWR36_013235</name>
</gene>
<accession>A0ABX4HWD9</accession>
<dbReference type="PRINTS" id="PR01434">
    <property type="entry name" value="NADHDHGNASE5"/>
</dbReference>
<keyword evidence="5" id="KW-0874">Quinone</keyword>
<dbReference type="InterPro" id="IPR010096">
    <property type="entry name" value="NADH-Q_OxRdtase_suN/2"/>
</dbReference>
<comment type="subcellular location">
    <subcellularLocation>
        <location evidence="5">Cell membrane</location>
        <topology evidence="5">Multi-pass membrane protein</topology>
    </subcellularLocation>
    <subcellularLocation>
        <location evidence="1">Endomembrane system</location>
        <topology evidence="1">Multi-pass membrane protein</topology>
    </subcellularLocation>
    <subcellularLocation>
        <location evidence="6">Membrane</location>
        <topology evidence="6">Multi-pass membrane protein</topology>
    </subcellularLocation>
</comment>
<feature type="transmembrane region" description="Helical" evidence="5">
    <location>
        <begin position="75"/>
        <end position="93"/>
    </location>
</feature>
<reference evidence="8" key="1">
    <citation type="submission" date="2017-08" db="EMBL/GenBank/DDBJ databases">
        <title>Microbulbifer marisrubri sp. nov., a halophilic alphaproteobacterium isolated from marine sediment of the Yellow Sea, China.</title>
        <authorList>
            <person name="Zhang G."/>
            <person name="Xiong Q."/>
        </authorList>
    </citation>
    <scope>NUCLEOTIDE SEQUENCE [LARGE SCALE GENOMIC DNA]</scope>
    <source>
        <strain evidence="8">WRN-8</strain>
    </source>
</reference>
<evidence type="ECO:0000256" key="1">
    <source>
        <dbReference type="ARBA" id="ARBA00004127"/>
    </source>
</evidence>
<feature type="domain" description="NADH:quinone oxidoreductase/Mrp antiporter transmembrane" evidence="7">
    <location>
        <begin position="131"/>
        <end position="445"/>
    </location>
</feature>
<feature type="transmembrane region" description="Helical" evidence="5">
    <location>
        <begin position="6"/>
        <end position="28"/>
    </location>
</feature>
<sequence>MTAMELYAILPLLVLTAGIVLLMLQVAFFRSHNAAMMTTVTVLVTAILACLVVTGELRDTVSSLPATTMLLIDQQALFICVLLLLAAMAVAVLGHSYLRARQVVPSATDHPEAFYILLLLCLLGACTLVCASHFAIFFLALELISLALYPLLAFPLTGRAFQNDERGLAMESAIKYLLLSAIASALGLFGIALVYGATGALEFSAVAAAMSGQNVSAGLMQSGLALVLAAMAFKLSLVPFHLWTPDVYQGAPTPVTALIATVSKAAAVAILLRLMSVSGWSEASIIGSLLTLMAIASIVGGNLLALLQRDIKRLLAYSSIAHIGYLTVAFLINEQTLGGEAALYFLVAYVVTTLGAFAVISLVADNALSNGSTDPGEALAPFHIDYYTGLFWRSPLLGTCLAAMLLSLAGIPLTIGFIGKFYIFAAGVEGELWLVLGAVIVGSALGLFYYLRLLLTLFQRAPMPSVAGSSVLAIPVTGQLLLVLLSLTLLTLGVFPQPLINWLHALYT</sequence>
<dbReference type="RefSeq" id="WP_067085774.1">
    <property type="nucleotide sequence ID" value="NZ_LRFG02000005.1"/>
</dbReference>
<keyword evidence="5" id="KW-0520">NAD</keyword>
<feature type="transmembrane region" description="Helical" evidence="5">
    <location>
        <begin position="173"/>
        <end position="198"/>
    </location>
</feature>
<keyword evidence="4 5" id="KW-0472">Membrane</keyword>
<dbReference type="HAMAP" id="MF_00445">
    <property type="entry name" value="NDH1_NuoN_1"/>
    <property type="match status" value="1"/>
</dbReference>
<feature type="transmembrane region" description="Helical" evidence="5">
    <location>
        <begin position="472"/>
        <end position="495"/>
    </location>
</feature>
<feature type="transmembrane region" description="Helical" evidence="5">
    <location>
        <begin position="396"/>
        <end position="426"/>
    </location>
</feature>
<feature type="transmembrane region" description="Helical" evidence="5">
    <location>
        <begin position="114"/>
        <end position="137"/>
    </location>
</feature>
<comment type="similarity">
    <text evidence="5">Belongs to the complex I subunit 2 family.</text>
</comment>
<keyword evidence="5" id="KW-0830">Ubiquinone</keyword>
<feature type="transmembrane region" description="Helical" evidence="5">
    <location>
        <begin position="314"/>
        <end position="332"/>
    </location>
</feature>
<evidence type="ECO:0000256" key="2">
    <source>
        <dbReference type="ARBA" id="ARBA00022692"/>
    </source>
</evidence>
<feature type="transmembrane region" description="Helical" evidence="5">
    <location>
        <begin position="432"/>
        <end position="451"/>
    </location>
</feature>
<feature type="transmembrane region" description="Helical" evidence="5">
    <location>
        <begin position="35"/>
        <end position="55"/>
    </location>
</feature>
<feature type="transmembrane region" description="Helical" evidence="5">
    <location>
        <begin position="255"/>
        <end position="274"/>
    </location>
</feature>
<comment type="catalytic activity">
    <reaction evidence="5">
        <text>a quinone + NADH + 5 H(+)(in) = a quinol + NAD(+) + 4 H(+)(out)</text>
        <dbReference type="Rhea" id="RHEA:57888"/>
        <dbReference type="ChEBI" id="CHEBI:15378"/>
        <dbReference type="ChEBI" id="CHEBI:24646"/>
        <dbReference type="ChEBI" id="CHEBI:57540"/>
        <dbReference type="ChEBI" id="CHEBI:57945"/>
        <dbReference type="ChEBI" id="CHEBI:132124"/>
    </reaction>
</comment>
<feature type="transmembrane region" description="Helical" evidence="5">
    <location>
        <begin position="286"/>
        <end position="307"/>
    </location>
</feature>
<dbReference type="PANTHER" id="PTHR22773">
    <property type="entry name" value="NADH DEHYDROGENASE"/>
    <property type="match status" value="1"/>
</dbReference>
<evidence type="ECO:0000259" key="7">
    <source>
        <dbReference type="Pfam" id="PF00361"/>
    </source>
</evidence>
<comment type="function">
    <text evidence="5">NDH-1 shuttles electrons from NADH, via FMN and iron-sulfur (Fe-S) centers, to quinones in the respiratory chain. The immediate electron acceptor for the enzyme in this species is believed to be ubiquinone. Couples the redox reaction to proton translocation (for every two electrons transferred, four hydrogen ions are translocated across the cytoplasmic membrane), and thus conserves the redox energy in a proton gradient.</text>
</comment>
<dbReference type="EMBL" id="LRFG02000005">
    <property type="protein sequence ID" value="PCO04419.1"/>
    <property type="molecule type" value="Genomic_DNA"/>
</dbReference>
<keyword evidence="3 5" id="KW-1133">Transmembrane helix</keyword>
<evidence type="ECO:0000256" key="4">
    <source>
        <dbReference type="ARBA" id="ARBA00023136"/>
    </source>
</evidence>
<evidence type="ECO:0000313" key="8">
    <source>
        <dbReference type="EMBL" id="PCO04419.1"/>
    </source>
</evidence>
<comment type="caution">
    <text evidence="8">The sequence shown here is derived from an EMBL/GenBank/DDBJ whole genome shotgun (WGS) entry which is preliminary data.</text>
</comment>
<evidence type="ECO:0000313" key="9">
    <source>
        <dbReference type="Proteomes" id="UP000218427"/>
    </source>
</evidence>
<evidence type="ECO:0000256" key="5">
    <source>
        <dbReference type="HAMAP-Rule" id="MF_00445"/>
    </source>
</evidence>
<dbReference type="EC" id="7.1.1.-" evidence="5"/>
<dbReference type="InterPro" id="IPR001750">
    <property type="entry name" value="ND/Mrp_TM"/>
</dbReference>
<keyword evidence="5" id="KW-0813">Transport</keyword>
<evidence type="ECO:0000256" key="6">
    <source>
        <dbReference type="RuleBase" id="RU000320"/>
    </source>
</evidence>
<feature type="transmembrane region" description="Helical" evidence="5">
    <location>
        <begin position="344"/>
        <end position="364"/>
    </location>
</feature>
<dbReference type="Proteomes" id="UP000218427">
    <property type="component" value="Unassembled WGS sequence"/>
</dbReference>
<dbReference type="NCBIfam" id="TIGR01770">
    <property type="entry name" value="NDH_I_N"/>
    <property type="match status" value="1"/>
</dbReference>
<evidence type="ECO:0000256" key="3">
    <source>
        <dbReference type="ARBA" id="ARBA00022989"/>
    </source>
</evidence>
<protein>
    <recommendedName>
        <fullName evidence="5">NADH-quinone oxidoreductase subunit N</fullName>
        <ecNumber evidence="5">7.1.1.-</ecNumber>
    </recommendedName>
    <alternativeName>
        <fullName evidence="5">NADH dehydrogenase I subunit N</fullName>
    </alternativeName>
    <alternativeName>
        <fullName evidence="5">NDH-1 subunit N</fullName>
    </alternativeName>
</protein>
<proteinExistence type="inferred from homology"/>
<feature type="transmembrane region" description="Helical" evidence="5">
    <location>
        <begin position="218"/>
        <end position="243"/>
    </location>
</feature>
<comment type="subunit">
    <text evidence="5">NDH-1 is composed of 14 different subunits. Subunits NuoA, H, J, K, L, M, N constitute the membrane sector of the complex.</text>
</comment>
<keyword evidence="2 5" id="KW-0812">Transmembrane</keyword>
<dbReference type="Pfam" id="PF00361">
    <property type="entry name" value="Proton_antipo_M"/>
    <property type="match status" value="1"/>
</dbReference>